<dbReference type="EMBL" id="BK014849">
    <property type="protein sequence ID" value="DAD78641.1"/>
    <property type="molecule type" value="Genomic_DNA"/>
</dbReference>
<proteinExistence type="predicted"/>
<evidence type="ECO:0000313" key="1">
    <source>
        <dbReference type="EMBL" id="DAD78641.1"/>
    </source>
</evidence>
<organism evidence="1">
    <name type="scientific">Siphoviridae sp. ctB3v5</name>
    <dbReference type="NCBI Taxonomy" id="2826186"/>
    <lineage>
        <taxon>Viruses</taxon>
        <taxon>Duplodnaviria</taxon>
        <taxon>Heunggongvirae</taxon>
        <taxon>Uroviricota</taxon>
        <taxon>Caudoviricetes</taxon>
    </lineage>
</organism>
<protein>
    <submittedName>
        <fullName evidence="1">Zinc-ribbon domain protein</fullName>
    </submittedName>
</protein>
<accession>A0A8S5M8G1</accession>
<reference evidence="1" key="1">
    <citation type="journal article" date="2021" name="Proc. Natl. Acad. Sci. U.S.A.">
        <title>A Catalog of Tens of Thousands of Viruses from Human Metagenomes Reveals Hidden Associations with Chronic Diseases.</title>
        <authorList>
            <person name="Tisza M.J."/>
            <person name="Buck C.B."/>
        </authorList>
    </citation>
    <scope>NUCLEOTIDE SEQUENCE</scope>
    <source>
        <strain evidence="1">CtB3v5</strain>
    </source>
</reference>
<sequence>MKSFTDWYKDVSGGQEPPHGNIPYKWFLERNLPMIVECSCCGSTMILLNAYVDEDDYTFCPSCAGVEDN</sequence>
<name>A0A8S5M8G1_9CAUD</name>